<gene>
    <name evidence="2" type="ORF">O0955_08965</name>
</gene>
<feature type="transmembrane region" description="Helical" evidence="1">
    <location>
        <begin position="64"/>
        <end position="89"/>
    </location>
</feature>
<keyword evidence="1" id="KW-0812">Transmembrane</keyword>
<accession>A0ABT4L8H6</accession>
<keyword evidence="1" id="KW-0472">Membrane</keyword>
<proteinExistence type="predicted"/>
<dbReference type="RefSeq" id="WP_269427201.1">
    <property type="nucleotide sequence ID" value="NZ_JAPWGM010000002.1"/>
</dbReference>
<reference evidence="2" key="1">
    <citation type="submission" date="2022-12" db="EMBL/GenBank/DDBJ databases">
        <title>Genome sequence of HCMS5-2.</title>
        <authorList>
            <person name="Woo H."/>
        </authorList>
    </citation>
    <scope>NUCLEOTIDE SEQUENCE</scope>
    <source>
        <strain evidence="2">HCMS5-2</strain>
    </source>
</reference>
<evidence type="ECO:0000313" key="3">
    <source>
        <dbReference type="Proteomes" id="UP001144347"/>
    </source>
</evidence>
<evidence type="ECO:0000256" key="1">
    <source>
        <dbReference type="SAM" id="Phobius"/>
    </source>
</evidence>
<dbReference type="EMBL" id="JAPWGM010000002">
    <property type="protein sequence ID" value="MCZ4244136.1"/>
    <property type="molecule type" value="Genomic_DNA"/>
</dbReference>
<feature type="transmembrane region" description="Helical" evidence="1">
    <location>
        <begin position="40"/>
        <end position="57"/>
    </location>
</feature>
<organism evidence="2 3">
    <name type="scientific">Pedobacter punctiformis</name>
    <dbReference type="NCBI Taxonomy" id="3004097"/>
    <lineage>
        <taxon>Bacteria</taxon>
        <taxon>Pseudomonadati</taxon>
        <taxon>Bacteroidota</taxon>
        <taxon>Sphingobacteriia</taxon>
        <taxon>Sphingobacteriales</taxon>
        <taxon>Sphingobacteriaceae</taxon>
        <taxon>Pedobacter</taxon>
    </lineage>
</organism>
<comment type="caution">
    <text evidence="2">The sequence shown here is derived from an EMBL/GenBank/DDBJ whole genome shotgun (WGS) entry which is preliminary data.</text>
</comment>
<protein>
    <recommendedName>
        <fullName evidence="4">Lipoprotein</fullName>
    </recommendedName>
</protein>
<dbReference type="Proteomes" id="UP001144347">
    <property type="component" value="Unassembled WGS sequence"/>
</dbReference>
<feature type="transmembrane region" description="Helical" evidence="1">
    <location>
        <begin position="9"/>
        <end position="28"/>
    </location>
</feature>
<keyword evidence="1" id="KW-1133">Transmembrane helix</keyword>
<sequence>MKNKKNQLIAYFFLTALIVLNSCLYMGYKISFAGYWSDRILFLTWLLATLLLVINFWKKLWTKIYFWLLVAGFVLTVLPMGLPFFAILLSTTGSGRLKHFDLKNNYRLQVVNYGVLGRPRLQLVADGILFDKIKLETSDEIELNDSTWFDIRKAESAKLIKETDTNITVKYFFEKDSVQAVHQLKIE</sequence>
<evidence type="ECO:0008006" key="4">
    <source>
        <dbReference type="Google" id="ProtNLM"/>
    </source>
</evidence>
<keyword evidence="3" id="KW-1185">Reference proteome</keyword>
<evidence type="ECO:0000313" key="2">
    <source>
        <dbReference type="EMBL" id="MCZ4244136.1"/>
    </source>
</evidence>
<name>A0ABT4L8H6_9SPHI</name>